<name>A0A497EP22_9CREN</name>
<evidence type="ECO:0000313" key="2">
    <source>
        <dbReference type="EMBL" id="RLE48997.1"/>
    </source>
</evidence>
<dbReference type="Proteomes" id="UP000278475">
    <property type="component" value="Unassembled WGS sequence"/>
</dbReference>
<feature type="transmembrane region" description="Helical" evidence="1">
    <location>
        <begin position="30"/>
        <end position="50"/>
    </location>
</feature>
<dbReference type="EMBL" id="QMQV01000051">
    <property type="protein sequence ID" value="RLE48997.1"/>
    <property type="molecule type" value="Genomic_DNA"/>
</dbReference>
<dbReference type="Proteomes" id="UP000272051">
    <property type="component" value="Unassembled WGS sequence"/>
</dbReference>
<accession>A0A497EP22</accession>
<organism evidence="2 5">
    <name type="scientific">Thermoproteota archaeon</name>
    <dbReference type="NCBI Taxonomy" id="2056631"/>
    <lineage>
        <taxon>Archaea</taxon>
        <taxon>Thermoproteota</taxon>
    </lineage>
</organism>
<dbReference type="EMBL" id="QMQX01000039">
    <property type="protein sequence ID" value="RLE52721.1"/>
    <property type="molecule type" value="Genomic_DNA"/>
</dbReference>
<evidence type="ECO:0000256" key="1">
    <source>
        <dbReference type="SAM" id="Phobius"/>
    </source>
</evidence>
<comment type="caution">
    <text evidence="2">The sequence shown here is derived from an EMBL/GenBank/DDBJ whole genome shotgun (WGS) entry which is preliminary data.</text>
</comment>
<evidence type="ECO:0000313" key="3">
    <source>
        <dbReference type="EMBL" id="RLE52721.1"/>
    </source>
</evidence>
<keyword evidence="1" id="KW-0472">Membrane</keyword>
<protein>
    <submittedName>
        <fullName evidence="2">Uncharacterized protein</fullName>
    </submittedName>
</protein>
<evidence type="ECO:0000313" key="5">
    <source>
        <dbReference type="Proteomes" id="UP000278475"/>
    </source>
</evidence>
<keyword evidence="1" id="KW-1133">Transmembrane helix</keyword>
<reference evidence="4 5" key="1">
    <citation type="submission" date="2018-06" db="EMBL/GenBank/DDBJ databases">
        <title>Extensive metabolic versatility and redundancy in microbially diverse, dynamic hydrothermal sediments.</title>
        <authorList>
            <person name="Dombrowski N."/>
            <person name="Teske A."/>
            <person name="Baker B.J."/>
        </authorList>
    </citation>
    <scope>NUCLEOTIDE SEQUENCE [LARGE SCALE GENOMIC DNA]</scope>
    <source>
        <strain evidence="3">B34_G17</strain>
        <strain evidence="2">B66_G16</strain>
    </source>
</reference>
<proteinExistence type="predicted"/>
<evidence type="ECO:0000313" key="4">
    <source>
        <dbReference type="Proteomes" id="UP000272051"/>
    </source>
</evidence>
<gene>
    <name evidence="2" type="ORF">DRJ31_06045</name>
    <name evidence="3" type="ORF">DRJ33_03015</name>
</gene>
<dbReference type="AlphaFoldDB" id="A0A497EP22"/>
<sequence>MAFYPHLFKWSGGFIVDLHVFHKLLFSCEFLLGFFGGILAFCVVFFIKFFQLPWDGFHKYTDILVFC</sequence>
<keyword evidence="1" id="KW-0812">Transmembrane</keyword>